<evidence type="ECO:0000256" key="1">
    <source>
        <dbReference type="ARBA" id="ARBA00000085"/>
    </source>
</evidence>
<feature type="repeat" description="TPR" evidence="8">
    <location>
        <begin position="251"/>
        <end position="284"/>
    </location>
</feature>
<dbReference type="Gene3D" id="3.30.450.20">
    <property type="entry name" value="PAS domain"/>
    <property type="match status" value="1"/>
</dbReference>
<dbReference type="GO" id="GO:0005524">
    <property type="term" value="F:ATP binding"/>
    <property type="evidence" value="ECO:0007669"/>
    <property type="project" value="UniProtKB-KW"/>
</dbReference>
<dbReference type="AlphaFoldDB" id="A0A1V9FPZ7"/>
<gene>
    <name evidence="11" type="ORF">A3860_33540</name>
</gene>
<evidence type="ECO:0000256" key="5">
    <source>
        <dbReference type="ARBA" id="ARBA00022741"/>
    </source>
</evidence>
<keyword evidence="8" id="KW-0802">TPR repeat</keyword>
<dbReference type="SUPFAM" id="SSF48452">
    <property type="entry name" value="TPR-like"/>
    <property type="match status" value="2"/>
</dbReference>
<reference evidence="11 12" key="1">
    <citation type="submission" date="2016-03" db="EMBL/GenBank/DDBJ databases">
        <title>Niastella vici sp. nov., isolated from farmland soil.</title>
        <authorList>
            <person name="Chen L."/>
            <person name="Wang D."/>
            <person name="Yang S."/>
            <person name="Wang G."/>
        </authorList>
    </citation>
    <scope>NUCLEOTIDE SEQUENCE [LARGE SCALE GENOMIC DNA]</scope>
    <source>
        <strain evidence="11 12">DJ57</strain>
    </source>
</reference>
<evidence type="ECO:0000259" key="10">
    <source>
        <dbReference type="SMART" id="SM00387"/>
    </source>
</evidence>
<dbReference type="Gene3D" id="3.30.565.10">
    <property type="entry name" value="Histidine kinase-like ATPase, C-terminal domain"/>
    <property type="match status" value="1"/>
</dbReference>
<dbReference type="RefSeq" id="WP_081153155.1">
    <property type="nucleotide sequence ID" value="NZ_LVYD01000063.1"/>
</dbReference>
<sequence length="748" mass="85590">MKNFRINSILIVCVFVPVYLLAQQETDLNIANDLLRNGNTDTIIVYRLLHLGETFLDKPGSRQQDMDMAFRIADEMQARSRHTNYQRGIGLSNLLRAKAFRESGRAGEGRRSSEEALRLLSVYGSKNEQAQAILELGGTYSNDAADMPRKIELYQQGAEYYLKSGDFLSAAKLKEFIGDMLQLHQEYRRALEVLQEALSLYNKMGYQRLHGIYSVFGQTYQGDNNFAQSLRYNLLALETGEKLGEQGPLMATIYNRVALSYYSVKYYDQAVDYFSKALAHARHDYDTATMRTELLNLADALRYKGEYKRSLDALRLVEKLGPVTEEYQVMQLHASYLKNYIALNALNKALPHFEKLKHFLVKGSSNDNANQMVRLAIILYLQSTGRFRETVKYVQDFERVVNHVPLSLNRITEGELYAFRTDSALGNLQQALSHFQRYKHLSDSITSINREKQLGILRLQFETERKDERIELLTQKSKLQEVSLQKGRVFRNVMIAGGCMLLLILALVYNRYRLKKKTTFRLQKQQQEINAQNETLKKLLGEKEWLLKEIHHRVKNNLQVIISLLNTQSQYLDNADAIAAIKNSQHRMYAMSLIHQRLYHTDNLGAIDMNWYIRELTGFIQESFDTGPGITFRISSETILLDVVQAIPLGLILNEAVSNSIKYAFPDKRKGTIEIMFSKDKDGYCLLSISDNGIGFGNNNVPEDAASLGMSLMKGLSEQLDASYDVQSSPEGVTIHLRFFARCFNNVN</sequence>
<dbReference type="Pfam" id="PF07568">
    <property type="entry name" value="HisKA_2"/>
    <property type="match status" value="1"/>
</dbReference>
<evidence type="ECO:0000256" key="3">
    <source>
        <dbReference type="ARBA" id="ARBA00022553"/>
    </source>
</evidence>
<keyword evidence="12" id="KW-1185">Reference proteome</keyword>
<protein>
    <recommendedName>
        <fullName evidence="2">histidine kinase</fullName>
        <ecNumber evidence="2">2.7.13.3</ecNumber>
    </recommendedName>
</protein>
<keyword evidence="7" id="KW-0067">ATP-binding</keyword>
<keyword evidence="9" id="KW-1133">Transmembrane helix</keyword>
<keyword evidence="6" id="KW-0418">Kinase</keyword>
<evidence type="ECO:0000313" key="12">
    <source>
        <dbReference type="Proteomes" id="UP000192796"/>
    </source>
</evidence>
<dbReference type="OrthoDB" id="1223659at2"/>
<dbReference type="EMBL" id="LVYD01000063">
    <property type="protein sequence ID" value="OQP60449.1"/>
    <property type="molecule type" value="Genomic_DNA"/>
</dbReference>
<comment type="caution">
    <text evidence="11">The sequence shown here is derived from an EMBL/GenBank/DDBJ whole genome shotgun (WGS) entry which is preliminary data.</text>
</comment>
<comment type="catalytic activity">
    <reaction evidence="1">
        <text>ATP + protein L-histidine = ADP + protein N-phospho-L-histidine.</text>
        <dbReference type="EC" id="2.7.13.3"/>
    </reaction>
</comment>
<dbReference type="PROSITE" id="PS50005">
    <property type="entry name" value="TPR"/>
    <property type="match status" value="1"/>
</dbReference>
<dbReference type="PANTHER" id="PTHR41523">
    <property type="entry name" value="TWO-COMPONENT SYSTEM SENSOR PROTEIN"/>
    <property type="match status" value="1"/>
</dbReference>
<dbReference type="SMART" id="SM00387">
    <property type="entry name" value="HATPase_c"/>
    <property type="match status" value="1"/>
</dbReference>
<dbReference type="InterPro" id="IPR011990">
    <property type="entry name" value="TPR-like_helical_dom_sf"/>
</dbReference>
<dbReference type="Pfam" id="PF02518">
    <property type="entry name" value="HATPase_c"/>
    <property type="match status" value="1"/>
</dbReference>
<organism evidence="11 12">
    <name type="scientific">Niastella vici</name>
    <dbReference type="NCBI Taxonomy" id="1703345"/>
    <lineage>
        <taxon>Bacteria</taxon>
        <taxon>Pseudomonadati</taxon>
        <taxon>Bacteroidota</taxon>
        <taxon>Chitinophagia</taxon>
        <taxon>Chitinophagales</taxon>
        <taxon>Chitinophagaceae</taxon>
        <taxon>Niastella</taxon>
    </lineage>
</organism>
<keyword evidence="3" id="KW-0597">Phosphoprotein</keyword>
<evidence type="ECO:0000313" key="11">
    <source>
        <dbReference type="EMBL" id="OQP60449.1"/>
    </source>
</evidence>
<keyword evidence="5" id="KW-0547">Nucleotide-binding</keyword>
<dbReference type="Proteomes" id="UP000192796">
    <property type="component" value="Unassembled WGS sequence"/>
</dbReference>
<keyword evidence="9" id="KW-0812">Transmembrane</keyword>
<dbReference type="GO" id="GO:0004673">
    <property type="term" value="F:protein histidine kinase activity"/>
    <property type="evidence" value="ECO:0007669"/>
    <property type="project" value="UniProtKB-EC"/>
</dbReference>
<dbReference type="SMART" id="SM00028">
    <property type="entry name" value="TPR"/>
    <property type="match status" value="3"/>
</dbReference>
<feature type="transmembrane region" description="Helical" evidence="9">
    <location>
        <begin position="489"/>
        <end position="509"/>
    </location>
</feature>
<dbReference type="InterPro" id="IPR003594">
    <property type="entry name" value="HATPase_dom"/>
</dbReference>
<evidence type="ECO:0000256" key="8">
    <source>
        <dbReference type="PROSITE-ProRule" id="PRU00339"/>
    </source>
</evidence>
<dbReference type="InterPro" id="IPR019734">
    <property type="entry name" value="TPR_rpt"/>
</dbReference>
<evidence type="ECO:0000256" key="6">
    <source>
        <dbReference type="ARBA" id="ARBA00022777"/>
    </source>
</evidence>
<feature type="domain" description="Histidine kinase/HSP90-like ATPase" evidence="10">
    <location>
        <begin position="644"/>
        <end position="743"/>
    </location>
</feature>
<dbReference type="PANTHER" id="PTHR41523:SF8">
    <property type="entry name" value="ETHYLENE RESPONSE SENSOR PROTEIN"/>
    <property type="match status" value="1"/>
</dbReference>
<evidence type="ECO:0000256" key="4">
    <source>
        <dbReference type="ARBA" id="ARBA00022679"/>
    </source>
</evidence>
<dbReference type="SUPFAM" id="SSF55874">
    <property type="entry name" value="ATPase domain of HSP90 chaperone/DNA topoisomerase II/histidine kinase"/>
    <property type="match status" value="1"/>
</dbReference>
<dbReference type="InterPro" id="IPR036890">
    <property type="entry name" value="HATPase_C_sf"/>
</dbReference>
<dbReference type="STRING" id="1703345.A3860_33540"/>
<evidence type="ECO:0000256" key="7">
    <source>
        <dbReference type="ARBA" id="ARBA00022840"/>
    </source>
</evidence>
<proteinExistence type="predicted"/>
<keyword evidence="4" id="KW-0808">Transferase</keyword>
<evidence type="ECO:0000256" key="9">
    <source>
        <dbReference type="SAM" id="Phobius"/>
    </source>
</evidence>
<name>A0A1V9FPZ7_9BACT</name>
<evidence type="ECO:0000256" key="2">
    <source>
        <dbReference type="ARBA" id="ARBA00012438"/>
    </source>
</evidence>
<dbReference type="InterPro" id="IPR011495">
    <property type="entry name" value="Sig_transdc_His_kin_sub2_dim/P"/>
</dbReference>
<accession>A0A1V9FPZ7</accession>
<dbReference type="EC" id="2.7.13.3" evidence="2"/>
<keyword evidence="9" id="KW-0472">Membrane</keyword>
<dbReference type="Gene3D" id="1.25.40.10">
    <property type="entry name" value="Tetratricopeptide repeat domain"/>
    <property type="match status" value="2"/>
</dbReference>